<dbReference type="RefSeq" id="WP_301160908.1">
    <property type="nucleotide sequence ID" value="NZ_JAUHQB010000010.1"/>
</dbReference>
<evidence type="ECO:0000313" key="2">
    <source>
        <dbReference type="Proteomes" id="UP001172756"/>
    </source>
</evidence>
<reference evidence="1 2" key="1">
    <citation type="submission" date="2023-06" db="EMBL/GenBank/DDBJ databases">
        <title>SYSU T0a273.</title>
        <authorList>
            <person name="Gao L."/>
            <person name="Fang B.-Z."/>
            <person name="Li W.-J."/>
        </authorList>
    </citation>
    <scope>NUCLEOTIDE SEQUENCE [LARGE SCALE GENOMIC DNA]</scope>
    <source>
        <strain evidence="1 2">SYSU T0a273</strain>
    </source>
</reference>
<comment type="caution">
    <text evidence="1">The sequence shown here is derived from an EMBL/GenBank/DDBJ whole genome shotgun (WGS) entry which is preliminary data.</text>
</comment>
<name>A0AB35MKP8_9MICO</name>
<protein>
    <recommendedName>
        <fullName evidence="3">Acetyltransferase (GNAT) domain-containing protein</fullName>
    </recommendedName>
</protein>
<dbReference type="AlphaFoldDB" id="A0AB35MKP8"/>
<sequence>MTAHYLIRQRITLGVNRYELWTSDASWAAVTELAFAQQKRMKLKEEVPFFADDSKQTVRFSLKARNVMDVASVVDVFDVDGTVIGSFSKDFKKSLLISTWYVDQPGLPRAIGQEVSQLYAIVRRIGFSFVPYNFLFTAEDTGQPVMSIIRKWGVRDAYRITVEDERYDARLLLAMATGLDFLQNR</sequence>
<gene>
    <name evidence="1" type="ORF">QQ002_12130</name>
</gene>
<accession>A0AB35MKP8</accession>
<dbReference type="Proteomes" id="UP001172756">
    <property type="component" value="Unassembled WGS sequence"/>
</dbReference>
<dbReference type="InterPro" id="IPR025659">
    <property type="entry name" value="Tubby-like_C"/>
</dbReference>
<organism evidence="1 2">
    <name type="scientific">Demequina lignilytica</name>
    <dbReference type="NCBI Taxonomy" id="3051663"/>
    <lineage>
        <taxon>Bacteria</taxon>
        <taxon>Bacillati</taxon>
        <taxon>Actinomycetota</taxon>
        <taxon>Actinomycetes</taxon>
        <taxon>Micrococcales</taxon>
        <taxon>Demequinaceae</taxon>
        <taxon>Demequina</taxon>
    </lineage>
</organism>
<evidence type="ECO:0008006" key="3">
    <source>
        <dbReference type="Google" id="ProtNLM"/>
    </source>
</evidence>
<dbReference type="SUPFAM" id="SSF54518">
    <property type="entry name" value="Tubby C-terminal domain-like"/>
    <property type="match status" value="1"/>
</dbReference>
<proteinExistence type="predicted"/>
<evidence type="ECO:0000313" key="1">
    <source>
        <dbReference type="EMBL" id="MDN4484291.1"/>
    </source>
</evidence>
<dbReference type="EMBL" id="JAUHQB010000010">
    <property type="protein sequence ID" value="MDN4484291.1"/>
    <property type="molecule type" value="Genomic_DNA"/>
</dbReference>